<dbReference type="AlphaFoldDB" id="Q22UW2"/>
<evidence type="ECO:0000256" key="1">
    <source>
        <dbReference type="ARBA" id="ARBA00022741"/>
    </source>
</evidence>
<dbReference type="InterPro" id="IPR000719">
    <property type="entry name" value="Prot_kinase_dom"/>
</dbReference>
<dbReference type="PANTHER" id="PTHR24346">
    <property type="entry name" value="MAP/MICROTUBULE AFFINITY-REGULATING KINASE"/>
    <property type="match status" value="1"/>
</dbReference>
<dbReference type="PROSITE" id="PS50011">
    <property type="entry name" value="PROTEIN_KINASE_DOM"/>
    <property type="match status" value="1"/>
</dbReference>
<evidence type="ECO:0000313" key="5">
    <source>
        <dbReference type="Proteomes" id="UP000009168"/>
    </source>
</evidence>
<dbReference type="RefSeq" id="XP_001009431.2">
    <property type="nucleotide sequence ID" value="XM_001009431.2"/>
</dbReference>
<keyword evidence="5" id="KW-1185">Reference proteome</keyword>
<dbReference type="Proteomes" id="UP000009168">
    <property type="component" value="Unassembled WGS sequence"/>
</dbReference>
<evidence type="ECO:0000259" key="3">
    <source>
        <dbReference type="PROSITE" id="PS50011"/>
    </source>
</evidence>
<name>Q22UW2_TETTS</name>
<dbReference type="InterPro" id="IPR011009">
    <property type="entry name" value="Kinase-like_dom_sf"/>
</dbReference>
<feature type="domain" description="Protein kinase" evidence="3">
    <location>
        <begin position="23"/>
        <end position="290"/>
    </location>
</feature>
<dbReference type="OrthoDB" id="4062651at2759"/>
<dbReference type="GO" id="GO:0005524">
    <property type="term" value="F:ATP binding"/>
    <property type="evidence" value="ECO:0007669"/>
    <property type="project" value="UniProtKB-KW"/>
</dbReference>
<evidence type="ECO:0000313" key="4">
    <source>
        <dbReference type="EMBL" id="EAR89186.2"/>
    </source>
</evidence>
<dbReference type="Gene3D" id="3.30.200.20">
    <property type="entry name" value="Phosphorylase Kinase, domain 1"/>
    <property type="match status" value="1"/>
</dbReference>
<proteinExistence type="predicted"/>
<dbReference type="GO" id="GO:0005737">
    <property type="term" value="C:cytoplasm"/>
    <property type="evidence" value="ECO:0007669"/>
    <property type="project" value="TreeGrafter"/>
</dbReference>
<dbReference type="SUPFAM" id="SSF56112">
    <property type="entry name" value="Protein kinase-like (PK-like)"/>
    <property type="match status" value="1"/>
</dbReference>
<dbReference type="Gene3D" id="1.10.510.10">
    <property type="entry name" value="Transferase(Phosphotransferase) domain 1"/>
    <property type="match status" value="1"/>
</dbReference>
<keyword evidence="4" id="KW-0418">Kinase</keyword>
<dbReference type="HOGENOM" id="CLU_747004_0_0_1"/>
<gene>
    <name evidence="4" type="ORF">TTHERM_00577410</name>
</gene>
<dbReference type="Pfam" id="PF00069">
    <property type="entry name" value="Pkinase"/>
    <property type="match status" value="1"/>
</dbReference>
<accession>Q22UW2</accession>
<dbReference type="KEGG" id="tet:TTHERM_00577410"/>
<keyword evidence="1" id="KW-0547">Nucleotide-binding</keyword>
<keyword evidence="2" id="KW-0067">ATP-binding</keyword>
<dbReference type="EMBL" id="GG662798">
    <property type="protein sequence ID" value="EAR89186.2"/>
    <property type="molecule type" value="Genomic_DNA"/>
</dbReference>
<dbReference type="GeneID" id="7836496"/>
<dbReference type="InParanoid" id="Q22UW2"/>
<organism evidence="4 5">
    <name type="scientific">Tetrahymena thermophila (strain SB210)</name>
    <dbReference type="NCBI Taxonomy" id="312017"/>
    <lineage>
        <taxon>Eukaryota</taxon>
        <taxon>Sar</taxon>
        <taxon>Alveolata</taxon>
        <taxon>Ciliophora</taxon>
        <taxon>Intramacronucleata</taxon>
        <taxon>Oligohymenophorea</taxon>
        <taxon>Hymenostomatida</taxon>
        <taxon>Tetrahymenina</taxon>
        <taxon>Tetrahymenidae</taxon>
        <taxon>Tetrahymena</taxon>
    </lineage>
</organism>
<dbReference type="GO" id="GO:0035556">
    <property type="term" value="P:intracellular signal transduction"/>
    <property type="evidence" value="ECO:0007669"/>
    <property type="project" value="TreeGrafter"/>
</dbReference>
<protein>
    <submittedName>
        <fullName evidence="4">Kinase domain protein</fullName>
    </submittedName>
</protein>
<reference evidence="5" key="1">
    <citation type="journal article" date="2006" name="PLoS Biol.">
        <title>Macronuclear genome sequence of the ciliate Tetrahymena thermophila, a model eukaryote.</title>
        <authorList>
            <person name="Eisen J.A."/>
            <person name="Coyne R.S."/>
            <person name="Wu M."/>
            <person name="Wu D."/>
            <person name="Thiagarajan M."/>
            <person name="Wortman J.R."/>
            <person name="Badger J.H."/>
            <person name="Ren Q."/>
            <person name="Amedeo P."/>
            <person name="Jones K.M."/>
            <person name="Tallon L.J."/>
            <person name="Delcher A.L."/>
            <person name="Salzberg S.L."/>
            <person name="Silva J.C."/>
            <person name="Haas B.J."/>
            <person name="Majoros W.H."/>
            <person name="Farzad M."/>
            <person name="Carlton J.M."/>
            <person name="Smith R.K. Jr."/>
            <person name="Garg J."/>
            <person name="Pearlman R.E."/>
            <person name="Karrer K.M."/>
            <person name="Sun L."/>
            <person name="Manning G."/>
            <person name="Elde N.C."/>
            <person name="Turkewitz A.P."/>
            <person name="Asai D.J."/>
            <person name="Wilkes D.E."/>
            <person name="Wang Y."/>
            <person name="Cai H."/>
            <person name="Collins K."/>
            <person name="Stewart B.A."/>
            <person name="Lee S.R."/>
            <person name="Wilamowska K."/>
            <person name="Weinberg Z."/>
            <person name="Ruzzo W.L."/>
            <person name="Wloga D."/>
            <person name="Gaertig J."/>
            <person name="Frankel J."/>
            <person name="Tsao C.-C."/>
            <person name="Gorovsky M.A."/>
            <person name="Keeling P.J."/>
            <person name="Waller R.F."/>
            <person name="Patron N.J."/>
            <person name="Cherry J.M."/>
            <person name="Stover N.A."/>
            <person name="Krieger C.J."/>
            <person name="del Toro C."/>
            <person name="Ryder H.F."/>
            <person name="Williamson S.C."/>
            <person name="Barbeau R.A."/>
            <person name="Hamilton E.P."/>
            <person name="Orias E."/>
        </authorList>
    </citation>
    <scope>NUCLEOTIDE SEQUENCE [LARGE SCALE GENOMIC DNA]</scope>
    <source>
        <strain evidence="5">SB210</strain>
    </source>
</reference>
<dbReference type="SMART" id="SM00220">
    <property type="entry name" value="S_TKc"/>
    <property type="match status" value="1"/>
</dbReference>
<evidence type="ECO:0000256" key="2">
    <source>
        <dbReference type="ARBA" id="ARBA00022840"/>
    </source>
</evidence>
<dbReference type="PANTHER" id="PTHR24346:SF30">
    <property type="entry name" value="MATERNAL EMBRYONIC LEUCINE ZIPPER KINASE"/>
    <property type="match status" value="1"/>
</dbReference>
<dbReference type="GO" id="GO:0004674">
    <property type="term" value="F:protein serine/threonine kinase activity"/>
    <property type="evidence" value="ECO:0007669"/>
    <property type="project" value="TreeGrafter"/>
</dbReference>
<sequence length="398" mass="47163">MSSKTIFQNYLTPIDEFEQCYKLSQSNYIAEGRLGRVYSYIKKKTGEAFAVQIMQNLDRQTRFNVMEEIRTIYSIQKDANYLLKIVDLVQEIHTRKGGQLETYSLHLIMEIGYSLLHIMKQQPDMSMKDILYHFKNIIKIIVKLHSNKLYHGNLKPQNILYIEEKNSIGGKTKKLKFSGFFNTKKGQKTYTPYTPKDLVSQWKNYDRINGNYLLLGDIYSIGMIIICMCLNKHKVLEDHLDPEQLLDNLKVKVEQKLYSNDLFLLLKDMVDEDPEKRPSYKDVQEKLKIIEQKENFPEEEEELKNVQDESNYKLFLKEKKQKLVKEIQAARKYTVDKCNNVGTHGQNRKVKKNTIRRNSNNFQQKQSLQQINNLKTKALFKLITKMVYQQWQDWVNKN</sequence>
<keyword evidence="4" id="KW-0808">Transferase</keyword>